<dbReference type="VEuPathDB" id="FungiDB:VP01_1859g2"/>
<name>A0A0L6VDI7_9BASI</name>
<feature type="non-terminal residue" evidence="1">
    <location>
        <position position="132"/>
    </location>
</feature>
<evidence type="ECO:0000313" key="1">
    <source>
        <dbReference type="EMBL" id="KNZ58808.1"/>
    </source>
</evidence>
<protein>
    <submittedName>
        <fullName evidence="1">Uncharacterized protein</fullName>
    </submittedName>
</protein>
<dbReference type="Proteomes" id="UP000037035">
    <property type="component" value="Unassembled WGS sequence"/>
</dbReference>
<evidence type="ECO:0000313" key="2">
    <source>
        <dbReference type="Proteomes" id="UP000037035"/>
    </source>
</evidence>
<dbReference type="STRING" id="27349.A0A0L6VDI7"/>
<dbReference type="EMBL" id="LAVV01006680">
    <property type="protein sequence ID" value="KNZ58808.1"/>
    <property type="molecule type" value="Genomic_DNA"/>
</dbReference>
<reference evidence="1 2" key="1">
    <citation type="submission" date="2015-08" db="EMBL/GenBank/DDBJ databases">
        <title>Next Generation Sequencing and Analysis of the Genome of Puccinia sorghi L Schw, the Causal Agent of Maize Common Rust.</title>
        <authorList>
            <person name="Rochi L."/>
            <person name="Burguener G."/>
            <person name="Darino M."/>
            <person name="Turjanski A."/>
            <person name="Kreff E."/>
            <person name="Dieguez M.J."/>
            <person name="Sacco F."/>
        </authorList>
    </citation>
    <scope>NUCLEOTIDE SEQUENCE [LARGE SCALE GENOMIC DNA]</scope>
    <source>
        <strain evidence="1 2">RO10H11247</strain>
    </source>
</reference>
<accession>A0A0L6VDI7</accession>
<organism evidence="1 2">
    <name type="scientific">Puccinia sorghi</name>
    <dbReference type="NCBI Taxonomy" id="27349"/>
    <lineage>
        <taxon>Eukaryota</taxon>
        <taxon>Fungi</taxon>
        <taxon>Dikarya</taxon>
        <taxon>Basidiomycota</taxon>
        <taxon>Pucciniomycotina</taxon>
        <taxon>Pucciniomycetes</taxon>
        <taxon>Pucciniales</taxon>
        <taxon>Pucciniaceae</taxon>
        <taxon>Puccinia</taxon>
    </lineage>
</organism>
<dbReference type="OrthoDB" id="2507256at2759"/>
<proteinExistence type="predicted"/>
<comment type="caution">
    <text evidence="1">The sequence shown here is derived from an EMBL/GenBank/DDBJ whole genome shotgun (WGS) entry which is preliminary data.</text>
</comment>
<keyword evidence="2" id="KW-1185">Reference proteome</keyword>
<gene>
    <name evidence="1" type="ORF">VP01_1859g2</name>
</gene>
<dbReference type="AlphaFoldDB" id="A0A0L6VDI7"/>
<sequence>MTFPESCLQKINHIKTHLHPRNLPCPQNQLLRSQPFEESPRKTEKEDYLIIIKWPKIEWNYNSCFGTGETPAVGYKYKKVHTKSIATGFGLTNEDRKAGICTINEKLESMCPHYHVMNKLMGGQAFINPWFK</sequence>